<feature type="chain" id="PRO_5002308003" evidence="3">
    <location>
        <begin position="32"/>
        <end position="663"/>
    </location>
</feature>
<evidence type="ECO:0000259" key="4">
    <source>
        <dbReference type="Pfam" id="PF00326"/>
    </source>
</evidence>
<dbReference type="Gene3D" id="3.40.50.1820">
    <property type="entry name" value="alpha/beta hydrolase"/>
    <property type="match status" value="1"/>
</dbReference>
<evidence type="ECO:0000256" key="1">
    <source>
        <dbReference type="ARBA" id="ARBA00022801"/>
    </source>
</evidence>
<dbReference type="InterPro" id="IPR011042">
    <property type="entry name" value="6-blade_b-propeller_TolB-like"/>
</dbReference>
<reference evidence="5 6" key="1">
    <citation type="submission" date="2012-10" db="EMBL/GenBank/DDBJ databases">
        <title>Genome sequencing of Tanticharoenia sakaeratensis NBRC 103193.</title>
        <authorList>
            <person name="Azuma Y."/>
            <person name="Hadano H."/>
            <person name="Hirakawa H."/>
            <person name="Matsushita K."/>
        </authorList>
    </citation>
    <scope>NUCLEOTIDE SEQUENCE [LARGE SCALE GENOMIC DNA]</scope>
    <source>
        <strain evidence="5 6">NBRC 103193</strain>
    </source>
</reference>
<dbReference type="PROSITE" id="PS51257">
    <property type="entry name" value="PROKAR_LIPOPROTEIN"/>
    <property type="match status" value="1"/>
</dbReference>
<feature type="signal peptide" evidence="3">
    <location>
        <begin position="1"/>
        <end position="31"/>
    </location>
</feature>
<dbReference type="STRING" id="1231623.Tasa_002_084"/>
<dbReference type="InterPro" id="IPR029058">
    <property type="entry name" value="AB_hydrolase_fold"/>
</dbReference>
<organism evidence="5 6">
    <name type="scientific">Tanticharoenia sakaeratensis NBRC 103193</name>
    <dbReference type="NCBI Taxonomy" id="1231623"/>
    <lineage>
        <taxon>Bacteria</taxon>
        <taxon>Pseudomonadati</taxon>
        <taxon>Pseudomonadota</taxon>
        <taxon>Alphaproteobacteria</taxon>
        <taxon>Acetobacterales</taxon>
        <taxon>Acetobacteraceae</taxon>
        <taxon>Tanticharoenia</taxon>
    </lineage>
</organism>
<dbReference type="PANTHER" id="PTHR42776:SF27">
    <property type="entry name" value="DIPEPTIDYL PEPTIDASE FAMILY MEMBER 6"/>
    <property type="match status" value="1"/>
</dbReference>
<dbReference type="Gene3D" id="2.120.10.30">
    <property type="entry name" value="TolB, C-terminal domain"/>
    <property type="match status" value="2"/>
</dbReference>
<evidence type="ECO:0000313" key="6">
    <source>
        <dbReference type="Proteomes" id="UP000032679"/>
    </source>
</evidence>
<dbReference type="InterPro" id="IPR001375">
    <property type="entry name" value="Peptidase_S9_cat"/>
</dbReference>
<dbReference type="Pfam" id="PF07676">
    <property type="entry name" value="PD40"/>
    <property type="match status" value="1"/>
</dbReference>
<dbReference type="GO" id="GO:0004252">
    <property type="term" value="F:serine-type endopeptidase activity"/>
    <property type="evidence" value="ECO:0007669"/>
    <property type="project" value="TreeGrafter"/>
</dbReference>
<dbReference type="SUPFAM" id="SSF53474">
    <property type="entry name" value="alpha/beta-Hydrolases"/>
    <property type="match status" value="1"/>
</dbReference>
<evidence type="ECO:0000256" key="3">
    <source>
        <dbReference type="SAM" id="SignalP"/>
    </source>
</evidence>
<proteinExistence type="predicted"/>
<dbReference type="Proteomes" id="UP000032679">
    <property type="component" value="Unassembled WGS sequence"/>
</dbReference>
<feature type="domain" description="Peptidase S9 prolyl oligopeptidase catalytic" evidence="4">
    <location>
        <begin position="454"/>
        <end position="656"/>
    </location>
</feature>
<keyword evidence="3" id="KW-0732">Signal</keyword>
<comment type="caution">
    <text evidence="5">The sequence shown here is derived from an EMBL/GenBank/DDBJ whole genome shotgun (WGS) entry which is preliminary data.</text>
</comment>
<name>A0A0D6MGQ1_9PROT</name>
<sequence>MMKMKAPRKAGRTWPALILATAVACPGVAGAAATGFNDVAVSPDGEMIAITTHDAALGYRAPTTVSLRPTHGGAAVTVTLPCQGQDGCRARSLTWSPDGRTLVFTITHPHSMSASLYATDRTGAKPTVILDFPGLLAEPRFAPDGQLAVLATAAPHKLGGATEASAVQTGEVGTVIDEQRIALVDHGALHFVSPADLFVYEYDWRPDGHGFVATAANGDGDANWWIAKLHVIGSDGHDRIIYTPPGNRQIADPHVTPDGHSVAFIQGLMSDFGSTGGDAYSLPLDQPGSPRNLTPGMHASVSALMTHCGTGLTGLVLQDDHDALVSLDRPSATPPTLWRSPGGADAASVGVLSCSGNRIALSTSGFTGAARLTTAQLDHGHPGPFSTVIESEPGPQIPLHVRSLHWHSGPYTVQGWLLEPQGGKLGARPLIVSVHGGPSAANEPHPADIGLTHQMLAAGYDIFLPNPRGSFGQGEAFAAAVQGDLARGPMRDILAGLDTAAHAADPAHPVDETKMALVGYSYGGYMAMWAPTQTSRFRATISGGGISDWLSLEGENGIPNASRAVFGSYLLDDPKPYLDQSPILHMKSVRTPVFAFVGERDDECPMQQSQEYAHAMHVIGVPVEFVVYPGQGHGLSHADTEDSNRRSMAWLARWFDHPYVPAR</sequence>
<dbReference type="EMBL" id="BALE01000002">
    <property type="protein sequence ID" value="GAN52804.1"/>
    <property type="molecule type" value="Genomic_DNA"/>
</dbReference>
<keyword evidence="1" id="KW-0378">Hydrolase</keyword>
<keyword evidence="2" id="KW-0720">Serine protease</keyword>
<accession>A0A0D6MGQ1</accession>
<dbReference type="GO" id="GO:0006508">
    <property type="term" value="P:proteolysis"/>
    <property type="evidence" value="ECO:0007669"/>
    <property type="project" value="InterPro"/>
</dbReference>
<keyword evidence="2" id="KW-0645">Protease</keyword>
<dbReference type="Pfam" id="PF00326">
    <property type="entry name" value="Peptidase_S9"/>
    <property type="match status" value="1"/>
</dbReference>
<protein>
    <submittedName>
        <fullName evidence="5">Peptidase S9, prolyl oligopeptidase</fullName>
    </submittedName>
</protein>
<keyword evidence="6" id="KW-1185">Reference proteome</keyword>
<dbReference type="AlphaFoldDB" id="A0A0D6MGQ1"/>
<evidence type="ECO:0000313" key="5">
    <source>
        <dbReference type="EMBL" id="GAN52804.1"/>
    </source>
</evidence>
<gene>
    <name evidence="5" type="ORF">Tasa_002_084</name>
</gene>
<dbReference type="InterPro" id="IPR011659">
    <property type="entry name" value="WD40"/>
</dbReference>
<dbReference type="PANTHER" id="PTHR42776">
    <property type="entry name" value="SERINE PEPTIDASE S9 FAMILY MEMBER"/>
    <property type="match status" value="1"/>
</dbReference>
<dbReference type="SUPFAM" id="SSF82171">
    <property type="entry name" value="DPP6 N-terminal domain-like"/>
    <property type="match status" value="1"/>
</dbReference>
<evidence type="ECO:0000256" key="2">
    <source>
        <dbReference type="ARBA" id="ARBA00022825"/>
    </source>
</evidence>